<dbReference type="InterPro" id="IPR008991">
    <property type="entry name" value="Translation_prot_SH3-like_sf"/>
</dbReference>
<keyword evidence="2 4" id="KW-0805">Transcription regulation</keyword>
<dbReference type="NCBIfam" id="TIGR01955">
    <property type="entry name" value="RfaH"/>
    <property type="match status" value="1"/>
</dbReference>
<dbReference type="Proteomes" id="UP001499988">
    <property type="component" value="Unassembled WGS sequence"/>
</dbReference>
<keyword evidence="1 4" id="KW-0889">Transcription antitermination</keyword>
<dbReference type="PANTHER" id="PTHR30265">
    <property type="entry name" value="RHO-INTERACTING TRANSCRIPTION TERMINATION FACTOR NUSG"/>
    <property type="match status" value="1"/>
</dbReference>
<evidence type="ECO:0000313" key="6">
    <source>
        <dbReference type="EMBL" id="GAA4876978.1"/>
    </source>
</evidence>
<dbReference type="HAMAP" id="MF_00951">
    <property type="entry name" value="RfaH"/>
    <property type="match status" value="1"/>
</dbReference>
<comment type="similarity">
    <text evidence="4">Belongs to the RfaH family.</text>
</comment>
<dbReference type="InterPro" id="IPR043425">
    <property type="entry name" value="NusG-like"/>
</dbReference>
<comment type="subunit">
    <text evidence="4">Interacts with both the nontemplate DNA and the RNA polymerase (RNAP).</text>
</comment>
<evidence type="ECO:0000256" key="2">
    <source>
        <dbReference type="ARBA" id="ARBA00023015"/>
    </source>
</evidence>
<dbReference type="SMART" id="SM00738">
    <property type="entry name" value="NGN"/>
    <property type="match status" value="1"/>
</dbReference>
<dbReference type="InterPro" id="IPR010215">
    <property type="entry name" value="Transcription_antiterm_RfaH"/>
</dbReference>
<evidence type="ECO:0000256" key="1">
    <source>
        <dbReference type="ARBA" id="ARBA00022814"/>
    </source>
</evidence>
<dbReference type="RefSeq" id="WP_345333625.1">
    <property type="nucleotide sequence ID" value="NZ_BAABJZ010000009.1"/>
</dbReference>
<dbReference type="PANTHER" id="PTHR30265:SF7">
    <property type="entry name" value="TRANSCRIPTION ANTITERMINATION PROTEIN RFAH"/>
    <property type="match status" value="1"/>
</dbReference>
<dbReference type="SUPFAM" id="SSF82679">
    <property type="entry name" value="N-utilization substance G protein NusG, N-terminal domain"/>
    <property type="match status" value="1"/>
</dbReference>
<reference evidence="7" key="1">
    <citation type="journal article" date="2019" name="Int. J. Syst. Evol. Microbiol.">
        <title>The Global Catalogue of Microorganisms (GCM) 10K type strain sequencing project: providing services to taxonomists for standard genome sequencing and annotation.</title>
        <authorList>
            <consortium name="The Broad Institute Genomics Platform"/>
            <consortium name="The Broad Institute Genome Sequencing Center for Infectious Disease"/>
            <person name="Wu L."/>
            <person name="Ma J."/>
        </authorList>
    </citation>
    <scope>NUCLEOTIDE SEQUENCE [LARGE SCALE GENOMIC DNA]</scope>
    <source>
        <strain evidence="7">JCM 18401</strain>
    </source>
</reference>
<evidence type="ECO:0000256" key="4">
    <source>
        <dbReference type="HAMAP-Rule" id="MF_00951"/>
    </source>
</evidence>
<feature type="domain" description="NusG-like N-terminal" evidence="5">
    <location>
        <begin position="1"/>
        <end position="100"/>
    </location>
</feature>
<organism evidence="6 7">
    <name type="scientific">Ferrimonas pelagia</name>
    <dbReference type="NCBI Taxonomy" id="1177826"/>
    <lineage>
        <taxon>Bacteria</taxon>
        <taxon>Pseudomonadati</taxon>
        <taxon>Pseudomonadota</taxon>
        <taxon>Gammaproteobacteria</taxon>
        <taxon>Alteromonadales</taxon>
        <taxon>Ferrimonadaceae</taxon>
        <taxon>Ferrimonas</taxon>
    </lineage>
</organism>
<accession>A0ABP9ENJ7</accession>
<keyword evidence="4" id="KW-0238">DNA-binding</keyword>
<keyword evidence="3 4" id="KW-0804">Transcription</keyword>
<gene>
    <name evidence="4 6" type="primary">rfaH</name>
    <name evidence="6" type="ORF">GCM10023333_07800</name>
</gene>
<comment type="caution">
    <text evidence="6">The sequence shown here is derived from an EMBL/GenBank/DDBJ whole genome shotgun (WGS) entry which is preliminary data.</text>
</comment>
<dbReference type="InterPro" id="IPR036735">
    <property type="entry name" value="NGN_dom_sf"/>
</dbReference>
<keyword evidence="7" id="KW-1185">Reference proteome</keyword>
<comment type="function">
    <text evidence="4">Enhances distal genes transcription elongation in a specialized subset of operons that encode extracytoplasmic components.</text>
</comment>
<dbReference type="Pfam" id="PF02357">
    <property type="entry name" value="NusG"/>
    <property type="match status" value="1"/>
</dbReference>
<dbReference type="EMBL" id="BAABJZ010000009">
    <property type="protein sequence ID" value="GAA4876978.1"/>
    <property type="molecule type" value="Genomic_DNA"/>
</dbReference>
<dbReference type="InterPro" id="IPR006645">
    <property type="entry name" value="NGN-like_dom"/>
</dbReference>
<evidence type="ECO:0000256" key="3">
    <source>
        <dbReference type="ARBA" id="ARBA00023163"/>
    </source>
</evidence>
<dbReference type="Gene3D" id="3.30.70.940">
    <property type="entry name" value="NusG, N-terminal domain"/>
    <property type="match status" value="1"/>
</dbReference>
<protein>
    <recommendedName>
        <fullName evidence="4">Transcription antitermination protein RfaH</fullName>
    </recommendedName>
</protein>
<dbReference type="SUPFAM" id="SSF50104">
    <property type="entry name" value="Translation proteins SH3-like domain"/>
    <property type="match status" value="1"/>
</dbReference>
<dbReference type="CDD" id="cd09892">
    <property type="entry name" value="NGN_SP_RfaH"/>
    <property type="match status" value="1"/>
</dbReference>
<evidence type="ECO:0000313" key="7">
    <source>
        <dbReference type="Proteomes" id="UP001499988"/>
    </source>
</evidence>
<name>A0ABP9ENJ7_9GAMM</name>
<evidence type="ECO:0000259" key="5">
    <source>
        <dbReference type="SMART" id="SM00738"/>
    </source>
</evidence>
<dbReference type="NCBIfam" id="NF006534">
    <property type="entry name" value="PRK09014.1"/>
    <property type="match status" value="1"/>
</dbReference>
<sequence>MQGWFLLYCKGRKEALARTHLELRGVSCFLPELQVEKLKRGKPVMETQLLFPNYLFVRFDPFITSVQSIRSTPGVSSLVRTNGQILPVETAIVVALRQRLHQQQVQETELPQAGDRVTITDGPFVDLEAIYAEPDGKRRSLLMLEMMGQQQRLSVDNLSFKRS</sequence>
<proteinExistence type="inferred from homology"/>
<dbReference type="CDD" id="cd06091">
    <property type="entry name" value="KOW_NusG"/>
    <property type="match status" value="1"/>
</dbReference>